<dbReference type="InterPro" id="IPR000760">
    <property type="entry name" value="Inositol_monophosphatase-like"/>
</dbReference>
<evidence type="ECO:0000256" key="10">
    <source>
        <dbReference type="ARBA" id="ARBA00040342"/>
    </source>
</evidence>
<keyword evidence="8" id="KW-0862">Zinc</keyword>
<keyword evidence="5 20" id="KW-0479">Metal-binding</keyword>
<dbReference type="AlphaFoldDB" id="A0A9P0THN1"/>
<dbReference type="PROSITE" id="PS00630">
    <property type="entry name" value="IMP_2"/>
    <property type="match status" value="1"/>
</dbReference>
<feature type="binding site" evidence="20">
    <location>
        <position position="711"/>
    </location>
    <ligand>
        <name>Mg(2+)</name>
        <dbReference type="ChEBI" id="CHEBI:18420"/>
        <label>1</label>
        <note>catalytic</note>
    </ligand>
</feature>
<feature type="binding site" evidence="20">
    <location>
        <position position="714"/>
    </location>
    <ligand>
        <name>Mg(2+)</name>
        <dbReference type="ChEBI" id="CHEBI:18420"/>
        <label>1</label>
        <note>catalytic</note>
    </ligand>
</feature>
<evidence type="ECO:0000313" key="23">
    <source>
        <dbReference type="EMBL" id="CAH4031876.1"/>
    </source>
</evidence>
<feature type="domain" description="C2H2-type" evidence="22">
    <location>
        <begin position="253"/>
        <end position="280"/>
    </location>
</feature>
<feature type="binding site" evidence="20">
    <location>
        <position position="839"/>
    </location>
    <ligand>
        <name>Mg(2+)</name>
        <dbReference type="ChEBI" id="CHEBI:18420"/>
        <label>1</label>
        <note>catalytic</note>
    </ligand>
</feature>
<evidence type="ECO:0000256" key="16">
    <source>
        <dbReference type="ARBA" id="ARBA00044484"/>
    </source>
</evidence>
<keyword evidence="6 21" id="KW-0863">Zinc-finger</keyword>
<evidence type="ECO:0000313" key="24">
    <source>
        <dbReference type="Proteomes" id="UP001152562"/>
    </source>
</evidence>
<dbReference type="Gene3D" id="3.40.190.80">
    <property type="match status" value="1"/>
</dbReference>
<evidence type="ECO:0000256" key="21">
    <source>
        <dbReference type="PROSITE-ProRule" id="PRU00042"/>
    </source>
</evidence>
<feature type="domain" description="C2H2-type" evidence="22">
    <location>
        <begin position="43"/>
        <end position="75"/>
    </location>
</feature>
<evidence type="ECO:0000256" key="4">
    <source>
        <dbReference type="ARBA" id="ARBA00022671"/>
    </source>
</evidence>
<dbReference type="InterPro" id="IPR050725">
    <property type="entry name" value="CysQ/Inositol_MonoPase"/>
</dbReference>
<name>A0A9P0THN1_PIEBR</name>
<evidence type="ECO:0000256" key="12">
    <source>
        <dbReference type="ARBA" id="ARBA00044465"/>
    </source>
</evidence>
<keyword evidence="9 20" id="KW-0460">Magnesium</keyword>
<comment type="catalytic activity">
    <reaction evidence="12">
        <text>1D-myo-inositol 1,3,4-trisphosphate + H2O = 1D-myo-inositol 3,4-bisphosphate + phosphate</text>
        <dbReference type="Rhea" id="RHEA:70319"/>
        <dbReference type="ChEBI" id="CHEBI:15377"/>
        <dbReference type="ChEBI" id="CHEBI:43474"/>
        <dbReference type="ChEBI" id="CHEBI:58414"/>
        <dbReference type="ChEBI" id="CHEBI:83241"/>
    </reaction>
    <physiologicalReaction direction="left-to-right" evidence="12">
        <dbReference type="Rhea" id="RHEA:70320"/>
    </physiologicalReaction>
</comment>
<comment type="catalytic activity">
    <reaction evidence="13">
        <text>adenosine 2',5'-bisphosphate + H2O = AMP + phosphate</text>
        <dbReference type="Rhea" id="RHEA:77643"/>
        <dbReference type="ChEBI" id="CHEBI:15377"/>
        <dbReference type="ChEBI" id="CHEBI:43474"/>
        <dbReference type="ChEBI" id="CHEBI:194156"/>
        <dbReference type="ChEBI" id="CHEBI:456215"/>
        <dbReference type="EC" id="3.1.3.7"/>
    </reaction>
    <physiologicalReaction direction="left-to-right" evidence="13">
        <dbReference type="Rhea" id="RHEA:77644"/>
    </physiologicalReaction>
</comment>
<dbReference type="PANTHER" id="PTHR43028">
    <property type="entry name" value="3'(2'),5'-BISPHOSPHATE NUCLEOTIDASE 1"/>
    <property type="match status" value="1"/>
</dbReference>
<keyword evidence="4" id="KW-0452">Lithium</keyword>
<evidence type="ECO:0000256" key="17">
    <source>
        <dbReference type="ARBA" id="ARBA00044519"/>
    </source>
</evidence>
<dbReference type="GO" id="GO:0046854">
    <property type="term" value="P:phosphatidylinositol phosphate biosynthetic process"/>
    <property type="evidence" value="ECO:0007669"/>
    <property type="project" value="InterPro"/>
</dbReference>
<feature type="domain" description="C2H2-type" evidence="22">
    <location>
        <begin position="306"/>
        <end position="333"/>
    </location>
</feature>
<feature type="binding site" evidence="20">
    <location>
        <position position="713"/>
    </location>
    <ligand>
        <name>Mg(2+)</name>
        <dbReference type="ChEBI" id="CHEBI:18420"/>
        <label>1</label>
        <note>catalytic</note>
    </ligand>
</feature>
<comment type="catalytic activity">
    <reaction evidence="16">
        <text>3'-phosphoadenylyl sulfate + H2O = adenosine 5'-phosphosulfate + phosphate</text>
        <dbReference type="Rhea" id="RHEA:77639"/>
        <dbReference type="ChEBI" id="CHEBI:15377"/>
        <dbReference type="ChEBI" id="CHEBI:43474"/>
        <dbReference type="ChEBI" id="CHEBI:58243"/>
        <dbReference type="ChEBI" id="CHEBI:58339"/>
        <dbReference type="EC" id="3.1.3.7"/>
    </reaction>
    <physiologicalReaction direction="left-to-right" evidence="16">
        <dbReference type="Rhea" id="RHEA:77640"/>
    </physiologicalReaction>
</comment>
<dbReference type="PROSITE" id="PS00028">
    <property type="entry name" value="ZINC_FINGER_C2H2_1"/>
    <property type="match status" value="5"/>
</dbReference>
<gene>
    <name evidence="23" type="ORF">PIBRA_LOCUS8332</name>
</gene>
<dbReference type="SMART" id="SM00355">
    <property type="entry name" value="ZnF_C2H2"/>
    <property type="match status" value="13"/>
</dbReference>
<accession>A0A9P0THN1</accession>
<dbReference type="EMBL" id="CALOZG010000020">
    <property type="protein sequence ID" value="CAH4031876.1"/>
    <property type="molecule type" value="Genomic_DNA"/>
</dbReference>
<feature type="domain" description="C2H2-type" evidence="22">
    <location>
        <begin position="167"/>
        <end position="195"/>
    </location>
</feature>
<dbReference type="PROSITE" id="PS50157">
    <property type="entry name" value="ZINC_FINGER_C2H2_2"/>
    <property type="match status" value="7"/>
</dbReference>
<evidence type="ECO:0000256" key="6">
    <source>
        <dbReference type="ARBA" id="ARBA00022771"/>
    </source>
</evidence>
<comment type="catalytic activity">
    <reaction evidence="14">
        <text>1D-myo-inositol 1,4-bisphosphate + H2O = 1D-myo-inositol 4-phosphate + phosphate</text>
        <dbReference type="Rhea" id="RHEA:15553"/>
        <dbReference type="ChEBI" id="CHEBI:15377"/>
        <dbReference type="ChEBI" id="CHEBI:43474"/>
        <dbReference type="ChEBI" id="CHEBI:58282"/>
        <dbReference type="ChEBI" id="CHEBI:58469"/>
        <dbReference type="EC" id="3.1.3.57"/>
    </reaction>
    <physiologicalReaction direction="left-to-right" evidence="14">
        <dbReference type="Rhea" id="RHEA:15554"/>
    </physiologicalReaction>
</comment>
<dbReference type="InterPro" id="IPR020583">
    <property type="entry name" value="Inositol_monoP_metal-BS"/>
</dbReference>
<comment type="caution">
    <text evidence="23">The sequence shown here is derived from an EMBL/GenBank/DDBJ whole genome shotgun (WGS) entry which is preliminary data.</text>
</comment>
<dbReference type="Pfam" id="PF00459">
    <property type="entry name" value="Inositol_P"/>
    <property type="match status" value="1"/>
</dbReference>
<feature type="domain" description="C2H2-type" evidence="22">
    <location>
        <begin position="281"/>
        <end position="303"/>
    </location>
</feature>
<evidence type="ECO:0000256" key="1">
    <source>
        <dbReference type="ARBA" id="ARBA00001946"/>
    </source>
</evidence>
<dbReference type="Gene3D" id="3.30.540.10">
    <property type="entry name" value="Fructose-1,6-Bisphosphatase, subunit A, domain 1"/>
    <property type="match status" value="1"/>
</dbReference>
<evidence type="ECO:0000256" key="18">
    <source>
        <dbReference type="ARBA" id="ARBA00044544"/>
    </source>
</evidence>
<dbReference type="FunFam" id="3.40.190.80:FF:000006">
    <property type="entry name" value="Bisphosphate nucleotidase 1"/>
    <property type="match status" value="1"/>
</dbReference>
<dbReference type="SUPFAM" id="SSF56655">
    <property type="entry name" value="Carbohydrate phosphatase"/>
    <property type="match status" value="1"/>
</dbReference>
<dbReference type="InterPro" id="IPR020550">
    <property type="entry name" value="Inositol_monophosphatase_CS"/>
</dbReference>
<evidence type="ECO:0000256" key="15">
    <source>
        <dbReference type="ARBA" id="ARBA00044479"/>
    </source>
</evidence>
<dbReference type="GO" id="GO:0008270">
    <property type="term" value="F:zinc ion binding"/>
    <property type="evidence" value="ECO:0007669"/>
    <property type="project" value="UniProtKB-KW"/>
</dbReference>
<evidence type="ECO:0000259" key="22">
    <source>
        <dbReference type="PROSITE" id="PS50157"/>
    </source>
</evidence>
<organism evidence="23 24">
    <name type="scientific">Pieris brassicae</name>
    <name type="common">White butterfly</name>
    <name type="synonym">Large white butterfly</name>
    <dbReference type="NCBI Taxonomy" id="7116"/>
    <lineage>
        <taxon>Eukaryota</taxon>
        <taxon>Metazoa</taxon>
        <taxon>Ecdysozoa</taxon>
        <taxon>Arthropoda</taxon>
        <taxon>Hexapoda</taxon>
        <taxon>Insecta</taxon>
        <taxon>Pterygota</taxon>
        <taxon>Neoptera</taxon>
        <taxon>Endopterygota</taxon>
        <taxon>Lepidoptera</taxon>
        <taxon>Glossata</taxon>
        <taxon>Ditrysia</taxon>
        <taxon>Papilionoidea</taxon>
        <taxon>Pieridae</taxon>
        <taxon>Pierinae</taxon>
        <taxon>Pieris</taxon>
    </lineage>
</organism>
<dbReference type="PANTHER" id="PTHR43028:SF5">
    <property type="entry name" value="3'(2'),5'-BISPHOSPHATE NUCLEOTIDASE 1"/>
    <property type="match status" value="1"/>
</dbReference>
<keyword evidence="7" id="KW-0378">Hydrolase</keyword>
<comment type="similarity">
    <text evidence="2">Belongs to the inositol monophosphatase superfamily.</text>
</comment>
<dbReference type="Proteomes" id="UP001152562">
    <property type="component" value="Unassembled WGS sequence"/>
</dbReference>
<evidence type="ECO:0000256" key="11">
    <source>
        <dbReference type="ARBA" id="ARBA00041815"/>
    </source>
</evidence>
<comment type="cofactor">
    <cofactor evidence="1 20">
        <name>Mg(2+)</name>
        <dbReference type="ChEBI" id="CHEBI:18420"/>
    </cofactor>
</comment>
<evidence type="ECO:0000256" key="9">
    <source>
        <dbReference type="ARBA" id="ARBA00022842"/>
    </source>
</evidence>
<feature type="domain" description="C2H2-type" evidence="22">
    <location>
        <begin position="362"/>
        <end position="389"/>
    </location>
</feature>
<evidence type="ECO:0000256" key="19">
    <source>
        <dbReference type="ARBA" id="ARBA00044554"/>
    </source>
</evidence>
<reference evidence="23" key="1">
    <citation type="submission" date="2022-05" db="EMBL/GenBank/DDBJ databases">
        <authorList>
            <person name="Okamura Y."/>
        </authorList>
    </citation>
    <scope>NUCLEOTIDE SEQUENCE</scope>
</reference>
<proteinExistence type="inferred from homology"/>
<dbReference type="Gene3D" id="3.30.160.60">
    <property type="entry name" value="Classic Zinc Finger"/>
    <property type="match status" value="6"/>
</dbReference>
<evidence type="ECO:0000256" key="2">
    <source>
        <dbReference type="ARBA" id="ARBA00009759"/>
    </source>
</evidence>
<evidence type="ECO:0000256" key="20">
    <source>
        <dbReference type="PIRSR" id="PIRSR600760-2"/>
    </source>
</evidence>
<dbReference type="SUPFAM" id="SSF57667">
    <property type="entry name" value="beta-beta-alpha zinc fingers"/>
    <property type="match status" value="5"/>
</dbReference>
<evidence type="ECO:0000256" key="5">
    <source>
        <dbReference type="ARBA" id="ARBA00022723"/>
    </source>
</evidence>
<evidence type="ECO:0000256" key="8">
    <source>
        <dbReference type="ARBA" id="ARBA00022833"/>
    </source>
</evidence>
<dbReference type="EC" id="3.1.3.7" evidence="3"/>
<dbReference type="Pfam" id="PF00096">
    <property type="entry name" value="zf-C2H2"/>
    <property type="match status" value="4"/>
</dbReference>
<feature type="domain" description="C2H2-type" evidence="22">
    <location>
        <begin position="226"/>
        <end position="253"/>
    </location>
</feature>
<keyword evidence="24" id="KW-1185">Reference proteome</keyword>
<dbReference type="GO" id="GO:0008441">
    <property type="term" value="F:3'(2'),5'-bisphosphate nucleotidase activity"/>
    <property type="evidence" value="ECO:0007669"/>
    <property type="project" value="UniProtKB-EC"/>
</dbReference>
<dbReference type="FunFam" id="3.30.160.60:FF:000065">
    <property type="entry name" value="B-cell CLL/lymphoma 6, member B"/>
    <property type="match status" value="1"/>
</dbReference>
<dbReference type="InterPro" id="IPR036236">
    <property type="entry name" value="Znf_C2H2_sf"/>
</dbReference>
<dbReference type="EC" id="3.1.3.57" evidence="17"/>
<evidence type="ECO:0000256" key="13">
    <source>
        <dbReference type="ARBA" id="ARBA00044466"/>
    </source>
</evidence>
<protein>
    <recommendedName>
        <fullName evidence="10">3'(2'),5'-bisphosphate nucleotidase 1</fullName>
        <ecNumber evidence="17">3.1.3.57</ecNumber>
        <ecNumber evidence="3">3.1.3.7</ecNumber>
    </recommendedName>
    <alternativeName>
        <fullName evidence="18">3'-phosphoadenosine 5'-phosphate phosphatase</fullName>
    </alternativeName>
    <alternativeName>
        <fullName evidence="11">Bisphosphate 3'-nucleotidase 1</fullName>
    </alternativeName>
    <alternativeName>
        <fullName evidence="19">Inositol-polyphosphate 1-phosphatase</fullName>
    </alternativeName>
</protein>
<feature type="binding site" evidence="20">
    <location>
        <position position="668"/>
    </location>
    <ligand>
        <name>Mg(2+)</name>
        <dbReference type="ChEBI" id="CHEBI:18420"/>
        <label>1</label>
        <note>catalytic</note>
    </ligand>
</feature>
<dbReference type="GO" id="GO:0004441">
    <property type="term" value="F:inositol-1,4-bisphosphate 1-phosphatase activity"/>
    <property type="evidence" value="ECO:0007669"/>
    <property type="project" value="UniProtKB-EC"/>
</dbReference>
<dbReference type="InterPro" id="IPR013087">
    <property type="entry name" value="Znf_C2H2_type"/>
</dbReference>
<sequence>MPPKRKRGRPRHKLSQPLNSRKNLVFEKDIEVSENLSKEVMEYICSYCKKSFKKRQYLIAHVNSCGNDTLHEEKPKLHCPKCTKVFVFKKSYKKHVENEHYEGPDGVCCEHCSVICPNKEILQDHLDKKHNSGTYSCQFCTQTFVRRAHVTRHMLQKGCDGRKLREFSCGICSAKFSRKDNLLVHLRLQHIMNKRFQCKMCDFSTKNFSKLILHSQRMHLPKPLQYECDHCGKLTKSRGSLTKHLEIHGDKKYACEVCGYSTYTIEVMRRHTLTHVEDKPYKCSICSNSFIQKAQLLRHLNQHMEFVCNICSKRFKTREEATIHEGQHDPNDLSCPFEDCTEKKFEDEEHQSIHIKEHLQAFKCEVCGKPFEKEINMRRHVPTHALDRPRRCMYCVNARAYVRGEHLLRHVRKHHADVFMQRLMHVRSVLGSYVTTPRVTTPRVSKSELDAILNMLDAESDRIIEDYGTGVLYGGLQDINDQMEIEIPKNEPNTLLSEEELVENLKELLSKLIDQELLEAFGWPDKPIEDILEKVIENCGARPADREKWSRVQCLRENTKHLFIYVVEDKNIAKMLGTHTIDQVIMHILQQFIVKMSQTAPLIVRLLASSVSVANRAGKIVRDIMSKGELGIVEKGKDDYQTEADRSAQRCIIASLSEQYPKVRIIGEEDGNEIQSSHEFLETDADKEILNLECPASLKGIKEEDIVVWVDPLDGTAEYTQGFLEHVTVLIGISVNEKPIAGVIHQPYFKAVGSENKLGRTIWGLKDVGVGGFTPGNPPESLIITTTRSHSNPVVENALQVMKAAQVLRVGGAGYKVLQLLEGKASIYVFASPGCKKWDTCAPEAVLNAAGGKLTDILGNFYKYGASESRPNKTGVLAAVNDELHSYAIQRIPQELKDKLSA</sequence>
<evidence type="ECO:0000256" key="14">
    <source>
        <dbReference type="ARBA" id="ARBA00044478"/>
    </source>
</evidence>
<dbReference type="PROSITE" id="PS00629">
    <property type="entry name" value="IMP_1"/>
    <property type="match status" value="1"/>
</dbReference>
<evidence type="ECO:0000256" key="3">
    <source>
        <dbReference type="ARBA" id="ARBA00012633"/>
    </source>
</evidence>
<dbReference type="FunFam" id="3.30.540.10:FF:000023">
    <property type="entry name" value="Protein CBR-TAG-231"/>
    <property type="match status" value="1"/>
</dbReference>
<evidence type="ECO:0000256" key="7">
    <source>
        <dbReference type="ARBA" id="ARBA00022801"/>
    </source>
</evidence>
<dbReference type="CDD" id="cd01640">
    <property type="entry name" value="IPPase"/>
    <property type="match status" value="1"/>
</dbReference>
<comment type="catalytic activity">
    <reaction evidence="15">
        <text>adenosine 3',5'-bisphosphate + H2O = AMP + phosphate</text>
        <dbReference type="Rhea" id="RHEA:10040"/>
        <dbReference type="ChEBI" id="CHEBI:15377"/>
        <dbReference type="ChEBI" id="CHEBI:43474"/>
        <dbReference type="ChEBI" id="CHEBI:58343"/>
        <dbReference type="ChEBI" id="CHEBI:456215"/>
        <dbReference type="EC" id="3.1.3.7"/>
    </reaction>
    <physiologicalReaction direction="left-to-right" evidence="15">
        <dbReference type="Rhea" id="RHEA:10041"/>
    </physiologicalReaction>
</comment>